<comment type="caution">
    <text evidence="1">The sequence shown here is derived from an EMBL/GenBank/DDBJ whole genome shotgun (WGS) entry which is preliminary data.</text>
</comment>
<dbReference type="AlphaFoldDB" id="A0AAN9G5J3"/>
<gene>
    <name evidence="1" type="ORF">V1264_006240</name>
</gene>
<evidence type="ECO:0000313" key="1">
    <source>
        <dbReference type="EMBL" id="KAK7094730.1"/>
    </source>
</evidence>
<organism evidence="1 2">
    <name type="scientific">Littorina saxatilis</name>
    <dbReference type="NCBI Taxonomy" id="31220"/>
    <lineage>
        <taxon>Eukaryota</taxon>
        <taxon>Metazoa</taxon>
        <taxon>Spiralia</taxon>
        <taxon>Lophotrochozoa</taxon>
        <taxon>Mollusca</taxon>
        <taxon>Gastropoda</taxon>
        <taxon>Caenogastropoda</taxon>
        <taxon>Littorinimorpha</taxon>
        <taxon>Littorinoidea</taxon>
        <taxon>Littorinidae</taxon>
        <taxon>Littorina</taxon>
    </lineage>
</organism>
<sequence length="97" mass="10333">MAQQLVSNCGDQTQSECADVNEADSQRSHGSVCCCGGTLTGQALGAYCECIAGKDSPATMWPPPFLLLHTTWLKESTLCQQTKLVHTTNVCGRGMLP</sequence>
<reference evidence="1 2" key="1">
    <citation type="submission" date="2024-02" db="EMBL/GenBank/DDBJ databases">
        <title>Chromosome-scale genome assembly of the rough periwinkle Littorina saxatilis.</title>
        <authorList>
            <person name="De Jode A."/>
            <person name="Faria R."/>
            <person name="Formenti G."/>
            <person name="Sims Y."/>
            <person name="Smith T.P."/>
            <person name="Tracey A."/>
            <person name="Wood J.M.D."/>
            <person name="Zagrodzka Z.B."/>
            <person name="Johannesson K."/>
            <person name="Butlin R.K."/>
            <person name="Leder E.H."/>
        </authorList>
    </citation>
    <scope>NUCLEOTIDE SEQUENCE [LARGE SCALE GENOMIC DNA]</scope>
    <source>
        <strain evidence="1">Snail1</strain>
        <tissue evidence="1">Muscle</tissue>
    </source>
</reference>
<dbReference type="EMBL" id="JBAMIC010000018">
    <property type="protein sequence ID" value="KAK7094730.1"/>
    <property type="molecule type" value="Genomic_DNA"/>
</dbReference>
<keyword evidence="2" id="KW-1185">Reference proteome</keyword>
<evidence type="ECO:0000313" key="2">
    <source>
        <dbReference type="Proteomes" id="UP001374579"/>
    </source>
</evidence>
<protein>
    <submittedName>
        <fullName evidence="1">Uncharacterized protein</fullName>
    </submittedName>
</protein>
<dbReference type="Proteomes" id="UP001374579">
    <property type="component" value="Unassembled WGS sequence"/>
</dbReference>
<name>A0AAN9G5J3_9CAEN</name>
<proteinExistence type="predicted"/>
<accession>A0AAN9G5J3</accession>